<dbReference type="Proteomes" id="UP001595075">
    <property type="component" value="Unassembled WGS sequence"/>
</dbReference>
<organism evidence="2 3">
    <name type="scientific">Oculimacula yallundae</name>
    <dbReference type="NCBI Taxonomy" id="86028"/>
    <lineage>
        <taxon>Eukaryota</taxon>
        <taxon>Fungi</taxon>
        <taxon>Dikarya</taxon>
        <taxon>Ascomycota</taxon>
        <taxon>Pezizomycotina</taxon>
        <taxon>Leotiomycetes</taxon>
        <taxon>Helotiales</taxon>
        <taxon>Ploettnerulaceae</taxon>
        <taxon>Oculimacula</taxon>
    </lineage>
</organism>
<accession>A0ABR4CVV1</accession>
<feature type="domain" description="DNA2/NAM7 helicase-like C-terminal" evidence="1">
    <location>
        <begin position="26"/>
        <end position="230"/>
    </location>
</feature>
<protein>
    <recommendedName>
        <fullName evidence="1">DNA2/NAM7 helicase-like C-terminal domain-containing protein</fullName>
    </recommendedName>
</protein>
<reference evidence="2 3" key="1">
    <citation type="journal article" date="2024" name="Commun. Biol.">
        <title>Comparative genomic analysis of thermophilic fungi reveals convergent evolutionary adaptations and gene losses.</title>
        <authorList>
            <person name="Steindorff A.S."/>
            <person name="Aguilar-Pontes M.V."/>
            <person name="Robinson A.J."/>
            <person name="Andreopoulos B."/>
            <person name="LaButti K."/>
            <person name="Kuo A."/>
            <person name="Mondo S."/>
            <person name="Riley R."/>
            <person name="Otillar R."/>
            <person name="Haridas S."/>
            <person name="Lipzen A."/>
            <person name="Grimwood J."/>
            <person name="Schmutz J."/>
            <person name="Clum A."/>
            <person name="Reid I.D."/>
            <person name="Moisan M.C."/>
            <person name="Butler G."/>
            <person name="Nguyen T.T.M."/>
            <person name="Dewar K."/>
            <person name="Conant G."/>
            <person name="Drula E."/>
            <person name="Henrissat B."/>
            <person name="Hansel C."/>
            <person name="Singer S."/>
            <person name="Hutchinson M.I."/>
            <person name="de Vries R.P."/>
            <person name="Natvig D.O."/>
            <person name="Powell A.J."/>
            <person name="Tsang A."/>
            <person name="Grigoriev I.V."/>
        </authorList>
    </citation>
    <scope>NUCLEOTIDE SEQUENCE [LARGE SCALE GENOMIC DNA]</scope>
    <source>
        <strain evidence="2 3">CBS 494.80</strain>
    </source>
</reference>
<evidence type="ECO:0000313" key="2">
    <source>
        <dbReference type="EMBL" id="KAL2073962.1"/>
    </source>
</evidence>
<dbReference type="EMBL" id="JAZHXI010000002">
    <property type="protein sequence ID" value="KAL2073962.1"/>
    <property type="molecule type" value="Genomic_DNA"/>
</dbReference>
<comment type="caution">
    <text evidence="2">The sequence shown here is derived from an EMBL/GenBank/DDBJ whole genome shotgun (WGS) entry which is preliminary data.</text>
</comment>
<dbReference type="SUPFAM" id="SSF52540">
    <property type="entry name" value="P-loop containing nucleoside triphosphate hydrolases"/>
    <property type="match status" value="1"/>
</dbReference>
<gene>
    <name evidence="2" type="ORF">VTL71DRAFT_7740</name>
</gene>
<sequence>MGPIITSSELKFPNGRPINATAQQLEKPLLTALIENQWPYWLLSQQLRIEPGLWNLPNTLFYNGEIEMNPASVLSAQGRHFEKWARSYARLKPSPPGQVYPFVIDVTGGHTFRETRGTSRGCSANIHYCIEAILSCVQSNPIIETSNIVVVTSYLKEVSLYHEALRFYPRLRGIRVVCPESIQGCEADFIFWDNGLSSNVQGDYSWLADRQRSFVTSTRPRSGMAVIGDSRLIYKRLHSKTDSIVTQWQLLSFST</sequence>
<dbReference type="InterPro" id="IPR041679">
    <property type="entry name" value="DNA2/NAM7-like_C"/>
</dbReference>
<dbReference type="PANTHER" id="PTHR10887">
    <property type="entry name" value="DNA2/NAM7 HELICASE FAMILY"/>
    <property type="match status" value="1"/>
</dbReference>
<dbReference type="InterPro" id="IPR027417">
    <property type="entry name" value="P-loop_NTPase"/>
</dbReference>
<proteinExistence type="predicted"/>
<dbReference type="Pfam" id="PF13087">
    <property type="entry name" value="AAA_12"/>
    <property type="match status" value="1"/>
</dbReference>
<keyword evidence="3" id="KW-1185">Reference proteome</keyword>
<dbReference type="InterPro" id="IPR045055">
    <property type="entry name" value="DNA2/NAM7-like"/>
</dbReference>
<evidence type="ECO:0000313" key="3">
    <source>
        <dbReference type="Proteomes" id="UP001595075"/>
    </source>
</evidence>
<dbReference type="Gene3D" id="3.40.50.300">
    <property type="entry name" value="P-loop containing nucleotide triphosphate hydrolases"/>
    <property type="match status" value="1"/>
</dbReference>
<evidence type="ECO:0000259" key="1">
    <source>
        <dbReference type="Pfam" id="PF13087"/>
    </source>
</evidence>
<name>A0ABR4CVV1_9HELO</name>
<dbReference type="PANTHER" id="PTHR10887:SF495">
    <property type="entry name" value="HELICASE SENATAXIN ISOFORM X1-RELATED"/>
    <property type="match status" value="1"/>
</dbReference>